<dbReference type="PROSITE" id="PS51419">
    <property type="entry name" value="RAB"/>
    <property type="match status" value="1"/>
</dbReference>
<accession>A0ABD3NPY3</accession>
<dbReference type="SUPFAM" id="SSF52540">
    <property type="entry name" value="P-loop containing nucleoside triphosphate hydrolases"/>
    <property type="match status" value="1"/>
</dbReference>
<evidence type="ECO:0000313" key="4">
    <source>
        <dbReference type="Proteomes" id="UP001516023"/>
    </source>
</evidence>
<dbReference type="GO" id="GO:0005525">
    <property type="term" value="F:GTP binding"/>
    <property type="evidence" value="ECO:0007669"/>
    <property type="project" value="UniProtKB-KW"/>
</dbReference>
<reference evidence="3 4" key="1">
    <citation type="journal article" date="2020" name="G3 (Bethesda)">
        <title>Improved Reference Genome for Cyclotella cryptica CCMP332, a Model for Cell Wall Morphogenesis, Salinity Adaptation, and Lipid Production in Diatoms (Bacillariophyta).</title>
        <authorList>
            <person name="Roberts W.R."/>
            <person name="Downey K.M."/>
            <person name="Ruck E.C."/>
            <person name="Traller J.C."/>
            <person name="Alverson A.J."/>
        </authorList>
    </citation>
    <scope>NUCLEOTIDE SEQUENCE [LARGE SCALE GENOMIC DNA]</scope>
    <source>
        <strain evidence="3 4">CCMP332</strain>
    </source>
</reference>
<dbReference type="InterPro" id="IPR027417">
    <property type="entry name" value="P-loop_NTPase"/>
</dbReference>
<dbReference type="AlphaFoldDB" id="A0ABD3NPY3"/>
<dbReference type="Gene3D" id="3.40.50.300">
    <property type="entry name" value="P-loop containing nucleotide triphosphate hydrolases"/>
    <property type="match status" value="2"/>
</dbReference>
<evidence type="ECO:0000256" key="2">
    <source>
        <dbReference type="ARBA" id="ARBA00023134"/>
    </source>
</evidence>
<keyword evidence="4" id="KW-1185">Reference proteome</keyword>
<name>A0ABD3NPY3_9STRA</name>
<protein>
    <submittedName>
        <fullName evidence="3">Uncharacterized protein</fullName>
    </submittedName>
</protein>
<comment type="caution">
    <text evidence="3">The sequence shown here is derived from an EMBL/GenBank/DDBJ whole genome shotgun (WGS) entry which is preliminary data.</text>
</comment>
<evidence type="ECO:0000313" key="3">
    <source>
        <dbReference type="EMBL" id="KAL3777344.1"/>
    </source>
</evidence>
<dbReference type="PANTHER" id="PTHR24073">
    <property type="entry name" value="DRAB5-RELATED"/>
    <property type="match status" value="1"/>
</dbReference>
<keyword evidence="1" id="KW-0547">Nucleotide-binding</keyword>
<keyword evidence="2" id="KW-0342">GTP-binding</keyword>
<sequence length="594" mass="67644">MQQHQQPHNRPSKPARLKIILLGSAGAGKTSLLRRFVNGTFRDVACSDGGGMRSVTEAMGSKRHPRSTMSTLGADYYVKRMPNPLFGRQMMDDYSNSCSCCCHAAATDQLRNNHESSSSTSYQNRTTQHHNERLAKQSHVLVQLWDTRGAEPSLPAYNRSSQVQFNMYQFLSLKPDSQHATITDRSGYHMHRYNNWGTSLKWGQPSCGVGCIDLNEPKRRISNIIECKGGLPCRDDTNHFPTSNSNNSPSSNALYNNIDACMLVYDATSSTSFLRLMSYHEELMRRFRCQELDQHDCEMVEAQWKSRRERKKVPFIVVANKIDLLDEIVDASSSDFVRSHRRSVMGFDTYRGMDEAYEYAVENPSPICSCNQSCNRRKCSLPLESSSPASAKPKQCNNVKKLTFSLKETAWSSDTHYLRSLQQADDQLSVNLTMVLLWCERNGIRHVEASALDGRGVDFAMEELVTLALLDKIRGEESNEDALEWEEKENDVEDGSVIDMHNDLNCHQSHGDVHSLEEHDLRSTTFEDRCVLSNGLNSPVDHTCRNTPNSYLKQTNIENSQYTFLYQPKYEKKLDLLARYSTKEDKRCSLNCLR</sequence>
<organism evidence="3 4">
    <name type="scientific">Cyclotella cryptica</name>
    <dbReference type="NCBI Taxonomy" id="29204"/>
    <lineage>
        <taxon>Eukaryota</taxon>
        <taxon>Sar</taxon>
        <taxon>Stramenopiles</taxon>
        <taxon>Ochrophyta</taxon>
        <taxon>Bacillariophyta</taxon>
        <taxon>Coscinodiscophyceae</taxon>
        <taxon>Thalassiosirophycidae</taxon>
        <taxon>Stephanodiscales</taxon>
        <taxon>Stephanodiscaceae</taxon>
        <taxon>Cyclotella</taxon>
    </lineage>
</organism>
<dbReference type="EMBL" id="JABMIG020000451">
    <property type="protein sequence ID" value="KAL3777344.1"/>
    <property type="molecule type" value="Genomic_DNA"/>
</dbReference>
<gene>
    <name evidence="3" type="ORF">HJC23_010146</name>
</gene>
<dbReference type="PRINTS" id="PR00449">
    <property type="entry name" value="RASTRNSFRMNG"/>
</dbReference>
<proteinExistence type="predicted"/>
<dbReference type="Proteomes" id="UP001516023">
    <property type="component" value="Unassembled WGS sequence"/>
</dbReference>
<evidence type="ECO:0000256" key="1">
    <source>
        <dbReference type="ARBA" id="ARBA00022741"/>
    </source>
</evidence>